<gene>
    <name evidence="1" type="ORF">EQF91_03855</name>
</gene>
<accession>A0A4R9C4D1</accession>
<proteinExistence type="predicted"/>
<dbReference type="AlphaFoldDB" id="A0A4R9C4D1"/>
<organism evidence="1 2">
    <name type="scientific">Helcococcus ovis</name>
    <dbReference type="NCBI Taxonomy" id="72026"/>
    <lineage>
        <taxon>Bacteria</taxon>
        <taxon>Bacillati</taxon>
        <taxon>Bacillota</taxon>
        <taxon>Tissierellia</taxon>
        <taxon>Tissierellales</taxon>
        <taxon>Peptoniphilaceae</taxon>
        <taxon>Helcococcus</taxon>
    </lineage>
</organism>
<evidence type="ECO:0000313" key="2">
    <source>
        <dbReference type="Proteomes" id="UP000297454"/>
    </source>
</evidence>
<dbReference type="RefSeq" id="WP_134744442.1">
    <property type="nucleotide sequence ID" value="NZ_CP119762.1"/>
</dbReference>
<evidence type="ECO:0008006" key="3">
    <source>
        <dbReference type="Google" id="ProtNLM"/>
    </source>
</evidence>
<dbReference type="Proteomes" id="UP000297454">
    <property type="component" value="Unassembled WGS sequence"/>
</dbReference>
<comment type="caution">
    <text evidence="1">The sequence shown here is derived from an EMBL/GenBank/DDBJ whole genome shotgun (WGS) entry which is preliminary data.</text>
</comment>
<evidence type="ECO:0000313" key="1">
    <source>
        <dbReference type="EMBL" id="TFF66446.1"/>
    </source>
</evidence>
<reference evidence="1 2" key="1">
    <citation type="submission" date="2019-01" db="EMBL/GenBank/DDBJ databases">
        <title>Draft Genome Sequences of Helcococcus ovis Strains Isolated from the Uterus and Vagina of Dairy Cows with Metritis.</title>
        <authorList>
            <person name="Cunha F."/>
            <person name="Jeon S.J."/>
            <person name="Kutzer P."/>
            <person name="Galvao K.N."/>
        </authorList>
    </citation>
    <scope>NUCLEOTIDE SEQUENCE [LARGE SCALE GENOMIC DNA]</scope>
    <source>
        <strain evidence="1 2">KG-37</strain>
    </source>
</reference>
<protein>
    <recommendedName>
        <fullName evidence="3">Lipoprotein</fullName>
    </recommendedName>
</protein>
<dbReference type="EMBL" id="SCFR01000010">
    <property type="protein sequence ID" value="TFF66446.1"/>
    <property type="molecule type" value="Genomic_DNA"/>
</dbReference>
<keyword evidence="2" id="KW-1185">Reference proteome</keyword>
<name>A0A4R9C4D1_9FIRM</name>
<dbReference type="PROSITE" id="PS51257">
    <property type="entry name" value="PROKAR_LIPOPROTEIN"/>
    <property type="match status" value="1"/>
</dbReference>
<sequence length="158" mass="18576">MGIYNRILKSVVIISCIFILVSCNKESFNKFPTDKKGYPNKVILIDNKSYGLKNFGYDGLGDNIELNVKKSSKSYTKIILPKLYPTHAWKLEIENDNILKEYNQIELDIKEAERRDGYSSELQQYIINNKEINNKKIIFKWKNLEKKEEPYIVTLIFN</sequence>